<feature type="region of interest" description="Disordered" evidence="1">
    <location>
        <begin position="231"/>
        <end position="259"/>
    </location>
</feature>
<evidence type="ECO:0000256" key="1">
    <source>
        <dbReference type="SAM" id="MobiDB-lite"/>
    </source>
</evidence>
<organism evidence="2 3">
    <name type="scientific">Stereocaulon virgatum</name>
    <dbReference type="NCBI Taxonomy" id="373712"/>
    <lineage>
        <taxon>Eukaryota</taxon>
        <taxon>Fungi</taxon>
        <taxon>Dikarya</taxon>
        <taxon>Ascomycota</taxon>
        <taxon>Pezizomycotina</taxon>
        <taxon>Lecanoromycetes</taxon>
        <taxon>OSLEUM clade</taxon>
        <taxon>Lecanoromycetidae</taxon>
        <taxon>Lecanorales</taxon>
        <taxon>Lecanorineae</taxon>
        <taxon>Stereocaulaceae</taxon>
        <taxon>Stereocaulon</taxon>
    </lineage>
</organism>
<protein>
    <submittedName>
        <fullName evidence="2">Uncharacterized protein</fullName>
    </submittedName>
</protein>
<sequence length="438" mass="45816">MPPGVVNGEAHVPFNCCDGYKLVAPEVQLLYWSTPLSSGCSRANATIMPQEGSHRSSPTQEPRAANLPNAASFAVVDGSTLTFPSLYIALLGAVSVIDHCKTWGKVYRNPTVALPPGDLSTLSFHGNGIVFDEFAPKTGVFHPAACRTYGLSNGSTHSYQAYDYSVTPSTLSWFTTASYTMGPPYNPVLLPPQQLTALDPEWQACTSWDAYSDNAYDVIFGLYDPPRVLTPTTAMVDPSPTPPNQAPQQASPTPQPASPILPVVSVVTASPNAAADPSHSKDDPPGPVNPDTGLAGFRLRPFGPDPSKVVNLNGDPNANVNIVAPNPVGNSPPTITIDGSPYTANEASQYIIDGQTLHPVGPIIYVHSIAYSLALSPTKGSTPIETPAPPPIDGEVIRQGPKGGILIAGQSIIQGGQATIHGTTISVGPSNLIIDGST</sequence>
<accession>A0ABR4A5D3</accession>
<gene>
    <name evidence="2" type="ORF">N7G274_006668</name>
</gene>
<dbReference type="Proteomes" id="UP001590950">
    <property type="component" value="Unassembled WGS sequence"/>
</dbReference>
<evidence type="ECO:0000313" key="3">
    <source>
        <dbReference type="Proteomes" id="UP001590950"/>
    </source>
</evidence>
<evidence type="ECO:0000313" key="2">
    <source>
        <dbReference type="EMBL" id="KAL2040689.1"/>
    </source>
</evidence>
<name>A0ABR4A5D3_9LECA</name>
<proteinExistence type="predicted"/>
<keyword evidence="3" id="KW-1185">Reference proteome</keyword>
<reference evidence="2 3" key="1">
    <citation type="submission" date="2024-09" db="EMBL/GenBank/DDBJ databases">
        <title>Rethinking Asexuality: The Enigmatic Case of Functional Sexual Genes in Lepraria (Stereocaulaceae).</title>
        <authorList>
            <person name="Doellman M."/>
            <person name="Sun Y."/>
            <person name="Barcenas-Pena A."/>
            <person name="Lumbsch H.T."/>
            <person name="Grewe F."/>
        </authorList>
    </citation>
    <scope>NUCLEOTIDE SEQUENCE [LARGE SCALE GENOMIC DNA]</scope>
    <source>
        <strain evidence="2 3">Mercado 3170</strain>
    </source>
</reference>
<dbReference type="EMBL" id="JBEFKJ010000020">
    <property type="protein sequence ID" value="KAL2040689.1"/>
    <property type="molecule type" value="Genomic_DNA"/>
</dbReference>
<feature type="region of interest" description="Disordered" evidence="1">
    <location>
        <begin position="271"/>
        <end position="296"/>
    </location>
</feature>
<comment type="caution">
    <text evidence="2">The sequence shown here is derived from an EMBL/GenBank/DDBJ whole genome shotgun (WGS) entry which is preliminary data.</text>
</comment>